<feature type="domain" description="SP-RING-type" evidence="6">
    <location>
        <begin position="481"/>
        <end position="566"/>
    </location>
</feature>
<keyword evidence="3" id="KW-0862">Zinc</keyword>
<feature type="region of interest" description="Disordered" evidence="5">
    <location>
        <begin position="620"/>
        <end position="646"/>
    </location>
</feature>
<reference evidence="7" key="1">
    <citation type="submission" date="2021-05" db="EMBL/GenBank/DDBJ databases">
        <title>A free-living protist that lacks canonical eukaryotic 1 DNA replication and segregation systems.</title>
        <authorList>
            <person name="Salas-Leiva D.E."/>
            <person name="Tromer E.C."/>
            <person name="Curtis B.A."/>
            <person name="Jerlstrom-Hultqvist J."/>
            <person name="Kolisko M."/>
            <person name="Yi Z."/>
            <person name="Salas-Leiva J.S."/>
            <person name="Gallot-Lavallee L."/>
            <person name="Kops G.J.P.L."/>
            <person name="Archibald J.M."/>
            <person name="Simpson A.G.B."/>
            <person name="Roger A.J."/>
        </authorList>
    </citation>
    <scope>NUCLEOTIDE SEQUENCE</scope>
    <source>
        <strain evidence="7">BICM</strain>
    </source>
</reference>
<dbReference type="InterPro" id="IPR013083">
    <property type="entry name" value="Znf_RING/FYVE/PHD"/>
</dbReference>
<feature type="region of interest" description="Disordered" evidence="5">
    <location>
        <begin position="302"/>
        <end position="340"/>
    </location>
</feature>
<dbReference type="GO" id="GO:0016925">
    <property type="term" value="P:protein sumoylation"/>
    <property type="evidence" value="ECO:0007669"/>
    <property type="project" value="TreeGrafter"/>
</dbReference>
<evidence type="ECO:0000256" key="5">
    <source>
        <dbReference type="SAM" id="MobiDB-lite"/>
    </source>
</evidence>
<accession>A0A8J6B8K1</accession>
<dbReference type="Gene3D" id="3.30.40.10">
    <property type="entry name" value="Zinc/RING finger domain, C3HC4 (zinc finger)"/>
    <property type="match status" value="1"/>
</dbReference>
<sequence length="646" mass="72363">MPDASNVPPDFVLRSRYRPQADQAAQAAAIRHLTVLGAKMNYPRYDDFIHDLQNPTRVTRFGAMELKGQLLRQLLVCIRGVYFVTFKLKMTGTNKPDMVKVIVFLAKFLTNPTSVEKLPHYNLTDGTLCASNGDYLIPNAFNGANYINKYISNGDTRVTPAQPPHDPAWIPSTAPAYRNRTAGQLDRIRADRPAPALAPRPTGRTFLQDMEMLAQSFGLPIFDPGSINQLNRQLHQNPIRERSTRDVIADPGFTRCRPVMMMGTKLLTAAPFNMPEFAHNNRQGKLELKLTPEIMREVHVSEYMKRHPNPPEQQPKTARQSTDSDSDSDLSDEEEEPWAGPTGKSVIVRLFHPDDKYFNPLLFTSDAVILSFTQRDGNVWQIGVPVAPDLAHRNGGAPFVNLSSAIYEAIEVLERDDIPESDRPPLMLTIKPGRSHNCRNAQNMHVVVEYGEMGSPKDVAKWIERNIPTVDADPSKLDNEDDDELEEVVTRFSLTDPLTFCRMTLPARGEHCVHTQCFDLQTFIQFGFQSKKWECPICSKPLTIQGCRVDSFVRTLLSTSGEDDEAIDVETHTGRILREGNSDEEMGYENSLVTPRPEQPVGNVSDDDIEIIDLSDTEIETTARPNAQVSRPTPGSLGSAECPIEL</sequence>
<dbReference type="PROSITE" id="PS51044">
    <property type="entry name" value="ZF_SP_RING"/>
    <property type="match status" value="1"/>
</dbReference>
<feature type="compositionally biased region" description="Acidic residues" evidence="5">
    <location>
        <begin position="324"/>
        <end position="337"/>
    </location>
</feature>
<gene>
    <name evidence="7" type="ORF">J8273_2981</name>
</gene>
<dbReference type="PANTHER" id="PTHR10782:SF4">
    <property type="entry name" value="TONALLI, ISOFORM E"/>
    <property type="match status" value="1"/>
</dbReference>
<dbReference type="CDD" id="cd16650">
    <property type="entry name" value="SP-RING_PIAS-like"/>
    <property type="match status" value="1"/>
</dbReference>
<dbReference type="OrthoDB" id="27975at2759"/>
<evidence type="ECO:0000313" key="7">
    <source>
        <dbReference type="EMBL" id="KAG9395414.1"/>
    </source>
</evidence>
<dbReference type="GO" id="GO:0008270">
    <property type="term" value="F:zinc ion binding"/>
    <property type="evidence" value="ECO:0007669"/>
    <property type="project" value="UniProtKB-KW"/>
</dbReference>
<keyword evidence="8" id="KW-1185">Reference proteome</keyword>
<dbReference type="GO" id="GO:0000785">
    <property type="term" value="C:chromatin"/>
    <property type="evidence" value="ECO:0007669"/>
    <property type="project" value="TreeGrafter"/>
</dbReference>
<name>A0A8J6B8K1_9EUKA</name>
<dbReference type="GO" id="GO:0061665">
    <property type="term" value="F:SUMO ligase activity"/>
    <property type="evidence" value="ECO:0007669"/>
    <property type="project" value="TreeGrafter"/>
</dbReference>
<keyword evidence="1" id="KW-0479">Metal-binding</keyword>
<dbReference type="Proteomes" id="UP000717585">
    <property type="component" value="Unassembled WGS sequence"/>
</dbReference>
<evidence type="ECO:0000256" key="4">
    <source>
        <dbReference type="PROSITE-ProRule" id="PRU00452"/>
    </source>
</evidence>
<dbReference type="AlphaFoldDB" id="A0A8J6B8K1"/>
<evidence type="ECO:0000313" key="8">
    <source>
        <dbReference type="Proteomes" id="UP000717585"/>
    </source>
</evidence>
<keyword evidence="2 4" id="KW-0863">Zinc-finger</keyword>
<organism evidence="7 8">
    <name type="scientific">Carpediemonas membranifera</name>
    <dbReference type="NCBI Taxonomy" id="201153"/>
    <lineage>
        <taxon>Eukaryota</taxon>
        <taxon>Metamonada</taxon>
        <taxon>Carpediemonas-like organisms</taxon>
        <taxon>Carpediemonas</taxon>
    </lineage>
</organism>
<evidence type="ECO:0000259" key="6">
    <source>
        <dbReference type="PROSITE" id="PS51044"/>
    </source>
</evidence>
<comment type="caution">
    <text evidence="7">The sequence shown here is derived from an EMBL/GenBank/DDBJ whole genome shotgun (WGS) entry which is preliminary data.</text>
</comment>
<dbReference type="PANTHER" id="PTHR10782">
    <property type="entry name" value="ZINC FINGER MIZ DOMAIN-CONTAINING PROTEIN"/>
    <property type="match status" value="1"/>
</dbReference>
<evidence type="ECO:0000256" key="2">
    <source>
        <dbReference type="ARBA" id="ARBA00022771"/>
    </source>
</evidence>
<evidence type="ECO:0000256" key="3">
    <source>
        <dbReference type="ARBA" id="ARBA00022833"/>
    </source>
</evidence>
<protein>
    <submittedName>
        <fullName evidence="7">MIZ/SP-RING zinc finger</fullName>
    </submittedName>
</protein>
<feature type="compositionally biased region" description="Polar residues" evidence="5">
    <location>
        <begin position="623"/>
        <end position="633"/>
    </location>
</feature>
<proteinExistence type="predicted"/>
<dbReference type="Pfam" id="PF02891">
    <property type="entry name" value="zf-MIZ"/>
    <property type="match status" value="1"/>
</dbReference>
<evidence type="ECO:0000256" key="1">
    <source>
        <dbReference type="ARBA" id="ARBA00022723"/>
    </source>
</evidence>
<feature type="region of interest" description="Disordered" evidence="5">
    <location>
        <begin position="584"/>
        <end position="604"/>
    </location>
</feature>
<dbReference type="InterPro" id="IPR004181">
    <property type="entry name" value="Znf_MIZ"/>
</dbReference>
<dbReference type="EMBL" id="JAHDYR010000011">
    <property type="protein sequence ID" value="KAG9395414.1"/>
    <property type="molecule type" value="Genomic_DNA"/>
</dbReference>